<dbReference type="InterPro" id="IPR038157">
    <property type="entry name" value="FeoA_core_dom"/>
</dbReference>
<evidence type="ECO:0000256" key="3">
    <source>
        <dbReference type="ARBA" id="ARBA00022448"/>
    </source>
</evidence>
<comment type="subcellular location">
    <subcellularLocation>
        <location evidence="2 17">Cell inner membrane</location>
        <topology evidence="2 17">Multi-pass membrane protein</topology>
    </subcellularLocation>
</comment>
<keyword evidence="6" id="KW-0997">Cell inner membrane</keyword>
<name>A0A842JAY9_9ACTN</name>
<keyword evidence="5 17" id="KW-0410">Iron transport</keyword>
<dbReference type="GO" id="GO:0015093">
    <property type="term" value="F:ferrous iron transmembrane transporter activity"/>
    <property type="evidence" value="ECO:0007669"/>
    <property type="project" value="UniProtKB-UniRule"/>
</dbReference>
<feature type="transmembrane region" description="Helical" evidence="17">
    <location>
        <begin position="791"/>
        <end position="810"/>
    </location>
</feature>
<keyword evidence="4" id="KW-1003">Cell membrane</keyword>
<dbReference type="Gene3D" id="3.40.50.300">
    <property type="entry name" value="P-loop containing nucleotide triphosphate hydrolases"/>
    <property type="match status" value="1"/>
</dbReference>
<evidence type="ECO:0000259" key="19">
    <source>
        <dbReference type="PROSITE" id="PS51711"/>
    </source>
</evidence>
<dbReference type="SUPFAM" id="SSF52540">
    <property type="entry name" value="P-loop containing nucleoside triphosphate hydrolases"/>
    <property type="match status" value="1"/>
</dbReference>
<feature type="transmembrane region" description="Helical" evidence="17">
    <location>
        <begin position="759"/>
        <end position="779"/>
    </location>
</feature>
<dbReference type="InterPro" id="IPR050860">
    <property type="entry name" value="FeoB_GTPase"/>
</dbReference>
<dbReference type="PROSITE" id="PS51711">
    <property type="entry name" value="G_FEOB"/>
    <property type="match status" value="1"/>
</dbReference>
<feature type="transmembrane region" description="Helical" evidence="17">
    <location>
        <begin position="404"/>
        <end position="425"/>
    </location>
</feature>
<dbReference type="InterPro" id="IPR027417">
    <property type="entry name" value="P-loop_NTPase"/>
</dbReference>
<keyword evidence="12 15" id="KW-0342">GTP-binding</keyword>
<accession>A0A842JAY9</accession>
<gene>
    <name evidence="20" type="primary">feoB</name>
    <name evidence="20" type="ORF">H7313_08175</name>
</gene>
<feature type="transmembrane region" description="Helical" evidence="17">
    <location>
        <begin position="638"/>
        <end position="657"/>
    </location>
</feature>
<keyword evidence="9 17" id="KW-1133">Transmembrane helix</keyword>
<evidence type="ECO:0000256" key="12">
    <source>
        <dbReference type="ARBA" id="ARBA00023134"/>
    </source>
</evidence>
<dbReference type="Pfam" id="PF12669">
    <property type="entry name" value="FeoB_associated"/>
    <property type="match status" value="1"/>
</dbReference>
<reference evidence="20 21" key="1">
    <citation type="submission" date="2020-08" db="EMBL/GenBank/DDBJ databases">
        <authorList>
            <person name="Liu C."/>
            <person name="Sun Q."/>
        </authorList>
    </citation>
    <scope>NUCLEOTIDE SEQUENCE [LARGE SCALE GENOMIC DNA]</scope>
    <source>
        <strain evidence="20 21">N22</strain>
    </source>
</reference>
<evidence type="ECO:0000256" key="2">
    <source>
        <dbReference type="ARBA" id="ARBA00004429"/>
    </source>
</evidence>
<dbReference type="GO" id="GO:0005886">
    <property type="term" value="C:plasma membrane"/>
    <property type="evidence" value="ECO:0007669"/>
    <property type="project" value="UniProtKB-SubCell"/>
</dbReference>
<feature type="transmembrane region" description="Helical" evidence="17">
    <location>
        <begin position="437"/>
        <end position="458"/>
    </location>
</feature>
<feature type="transmembrane region" description="Helical" evidence="17">
    <location>
        <begin position="514"/>
        <end position="537"/>
    </location>
</feature>
<feature type="binding site" evidence="15">
    <location>
        <begin position="173"/>
        <end position="176"/>
    </location>
    <ligand>
        <name>GTP</name>
        <dbReference type="ChEBI" id="CHEBI:37565"/>
        <label>1</label>
    </ligand>
</feature>
<dbReference type="SUPFAM" id="SSF50037">
    <property type="entry name" value="C-terminal domain of transcriptional repressors"/>
    <property type="match status" value="1"/>
</dbReference>
<dbReference type="InterPro" id="IPR005225">
    <property type="entry name" value="Small_GTP-bd"/>
</dbReference>
<dbReference type="InterPro" id="IPR030389">
    <property type="entry name" value="G_FEOB_dom"/>
</dbReference>
<dbReference type="InterPro" id="IPR006073">
    <property type="entry name" value="GTP-bd"/>
</dbReference>
<feature type="region of interest" description="Disordered" evidence="18">
    <location>
        <begin position="74"/>
        <end position="120"/>
    </location>
</feature>
<dbReference type="GO" id="GO:0046914">
    <property type="term" value="F:transition metal ion binding"/>
    <property type="evidence" value="ECO:0007669"/>
    <property type="project" value="InterPro"/>
</dbReference>
<keyword evidence="3 17" id="KW-0813">Transport</keyword>
<dbReference type="InterPro" id="IPR041069">
    <property type="entry name" value="FeoB_Cyto"/>
</dbReference>
<dbReference type="RefSeq" id="WP_185905179.1">
    <property type="nucleotide sequence ID" value="NZ_JACMSE010000005.1"/>
</dbReference>
<feature type="binding site" evidence="16">
    <location>
        <position position="139"/>
    </location>
    <ligand>
        <name>Mg(2+)</name>
        <dbReference type="ChEBI" id="CHEBI:18420"/>
        <label>2</label>
    </ligand>
</feature>
<dbReference type="InterPro" id="IPR003373">
    <property type="entry name" value="Fe2_transport_prot-B"/>
</dbReference>
<dbReference type="NCBIfam" id="TIGR00231">
    <property type="entry name" value="small_GTP"/>
    <property type="match status" value="1"/>
</dbReference>
<evidence type="ECO:0000256" key="6">
    <source>
        <dbReference type="ARBA" id="ARBA00022519"/>
    </source>
</evidence>
<evidence type="ECO:0000256" key="4">
    <source>
        <dbReference type="ARBA" id="ARBA00022475"/>
    </source>
</evidence>
<dbReference type="PANTHER" id="PTHR43185">
    <property type="entry name" value="FERROUS IRON TRANSPORT PROTEIN B"/>
    <property type="match status" value="1"/>
</dbReference>
<keyword evidence="11" id="KW-0406">Ion transport</keyword>
<feature type="transmembrane region" description="Helical" evidence="17">
    <location>
        <begin position="470"/>
        <end position="494"/>
    </location>
</feature>
<dbReference type="Pfam" id="PF04023">
    <property type="entry name" value="FeoA"/>
    <property type="match status" value="1"/>
</dbReference>
<feature type="binding site" evidence="15">
    <location>
        <begin position="153"/>
        <end position="157"/>
    </location>
    <ligand>
        <name>GTP</name>
        <dbReference type="ChEBI" id="CHEBI:37565"/>
        <label>1</label>
    </ligand>
</feature>
<keyword evidence="10 17" id="KW-0408">Iron</keyword>
<feature type="binding site" evidence="15">
    <location>
        <begin position="128"/>
        <end position="135"/>
    </location>
    <ligand>
        <name>GTP</name>
        <dbReference type="ChEBI" id="CHEBI:37565"/>
        <label>1</label>
    </ligand>
</feature>
<dbReference type="Pfam" id="PF17910">
    <property type="entry name" value="FeoB_Cyto"/>
    <property type="match status" value="1"/>
</dbReference>
<comment type="caution">
    <text evidence="20">The sequence shown here is derived from an EMBL/GenBank/DDBJ whole genome shotgun (WGS) entry which is preliminary data.</text>
</comment>
<sequence length="859" mass="92219">MGTLNNLPIGKTATVVAVGGEGSLRQHFLDMGIIPQVDVTMVKHAPMGDPVEVSIHGYELTLRLDDARKIEVEDERDAAAERTGGPRARRSFAERVPHPGLGEGGKFHDKDDEQPLPEGEPLTFALVGNQNCGKTTLFNQLTGANQHVGNFPGVTVDRKDGTIRGHAEANVTDLPGIYSMSPYSSEEVVTRRFLLDDPPRGIINIVDATNVERNLYLTMQLLELGVPMVVALNMMDEVEGNGGTIRVNEMEKLLGVPVVPISASKNEGIGELVDHALHVARFQEPPVHQDFCAADEHGGAVHRCLHGIMALVSDHAERAGTPVRFAASKLAEGDGLVLEKLHLDPNEQHMLEHIVRQMETERGLDRAAAIADMRFAFIGKVCDECVVKPRESREHARSARIDRLLTGTFTAIPAFVAIMAIVFWLTFNVIGAWLSDVLDAGIGWLTDVVAGGLAAAQVNEVLQSLVIDGVFNGVGSVLSFLPTIVTLFFFLSLLEDSGYMARVAFVMDKLLRKIGLSGRSIVPMLVGFGCTVPAVMASRTLPSERDRKMTVMLTPFMSCSAKLPIYAFFTAAFFPATGAIVMVGLYFGGIVVGVLAALVLRRGMFSGEAVPFVMELPNYRMPSARNVGQLLWEKAKDFLERAFTIIFVATIVIWFLQTFDFGLNVVADSADSMLAVVAGWIAPVFAPLGFDDWRISTALVTGIMAKESVVSTLSVLFGSTAALVAAITPLAALGLLVFCLLYTPCVAAIASVKRELGGRWALAMVFGQFAVAWVAALAVRGVGLFLELPAGDVWTVVVGLAVVLAVALVARRMVRRRRAGVGGCGGCSGCSASSCDGCAQAPIGAKLPDDEDMAETRPR</sequence>
<dbReference type="Pfam" id="PF07664">
    <property type="entry name" value="FeoB_C"/>
    <property type="match status" value="1"/>
</dbReference>
<evidence type="ECO:0000256" key="15">
    <source>
        <dbReference type="PIRSR" id="PIRSR603373-1"/>
    </source>
</evidence>
<dbReference type="FunFam" id="3.40.50.300:FF:000426">
    <property type="entry name" value="Ferrous iron transport protein B"/>
    <property type="match status" value="1"/>
</dbReference>
<keyword evidence="16" id="KW-0479">Metal-binding</keyword>
<organism evidence="20 21">
    <name type="scientific">Gordonibacter massiliensis</name>
    <name type="common">ex Traore et al. 2017</name>
    <dbReference type="NCBI Taxonomy" id="1841863"/>
    <lineage>
        <taxon>Bacteria</taxon>
        <taxon>Bacillati</taxon>
        <taxon>Actinomycetota</taxon>
        <taxon>Coriobacteriia</taxon>
        <taxon>Eggerthellales</taxon>
        <taxon>Eggerthellaceae</taxon>
        <taxon>Gordonibacter</taxon>
    </lineage>
</organism>
<keyword evidence="16" id="KW-0460">Magnesium</keyword>
<keyword evidence="13 17" id="KW-0472">Membrane</keyword>
<dbReference type="InterPro" id="IPR007167">
    <property type="entry name" value="Fe-transptr_FeoA-like"/>
</dbReference>
<feature type="transmembrane region" description="Helical" evidence="17">
    <location>
        <begin position="669"/>
        <end position="688"/>
    </location>
</feature>
<dbReference type="InterPro" id="IPR008988">
    <property type="entry name" value="Transcriptional_repressor_C"/>
</dbReference>
<dbReference type="Pfam" id="PF02421">
    <property type="entry name" value="FeoB_N"/>
    <property type="match status" value="1"/>
</dbReference>
<feature type="transmembrane region" description="Helical" evidence="17">
    <location>
        <begin position="580"/>
        <end position="600"/>
    </location>
</feature>
<evidence type="ECO:0000256" key="17">
    <source>
        <dbReference type="RuleBase" id="RU362098"/>
    </source>
</evidence>
<evidence type="ECO:0000256" key="14">
    <source>
        <dbReference type="NCBIfam" id="TIGR00437"/>
    </source>
</evidence>
<evidence type="ECO:0000256" key="13">
    <source>
        <dbReference type="ARBA" id="ARBA00023136"/>
    </source>
</evidence>
<evidence type="ECO:0000256" key="16">
    <source>
        <dbReference type="PIRSR" id="PIRSR603373-2"/>
    </source>
</evidence>
<dbReference type="NCBIfam" id="TIGR00437">
    <property type="entry name" value="feoB"/>
    <property type="match status" value="1"/>
</dbReference>
<evidence type="ECO:0000256" key="11">
    <source>
        <dbReference type="ARBA" id="ARBA00023065"/>
    </source>
</evidence>
<evidence type="ECO:0000313" key="20">
    <source>
        <dbReference type="EMBL" id="MBC2889322.1"/>
    </source>
</evidence>
<feature type="binding site" evidence="16">
    <location>
        <position position="143"/>
    </location>
    <ligand>
        <name>Mg(2+)</name>
        <dbReference type="ChEBI" id="CHEBI:18420"/>
        <label>2</label>
    </ligand>
</feature>
<dbReference type="Pfam" id="PF07670">
    <property type="entry name" value="Gate"/>
    <property type="match status" value="2"/>
</dbReference>
<feature type="binding site" evidence="16">
    <location>
        <position position="142"/>
    </location>
    <ligand>
        <name>Mg(2+)</name>
        <dbReference type="ChEBI" id="CHEBI:18420"/>
        <label>2</label>
    </ligand>
</feature>
<evidence type="ECO:0000256" key="10">
    <source>
        <dbReference type="ARBA" id="ARBA00023004"/>
    </source>
</evidence>
<dbReference type="Gene3D" id="2.30.30.90">
    <property type="match status" value="1"/>
</dbReference>
<feature type="domain" description="FeoB-type G" evidence="19">
    <location>
        <begin position="121"/>
        <end position="282"/>
    </location>
</feature>
<evidence type="ECO:0000256" key="5">
    <source>
        <dbReference type="ARBA" id="ARBA00022496"/>
    </source>
</evidence>
<evidence type="ECO:0000256" key="9">
    <source>
        <dbReference type="ARBA" id="ARBA00022989"/>
    </source>
</evidence>
<evidence type="ECO:0000313" key="21">
    <source>
        <dbReference type="Proteomes" id="UP000587396"/>
    </source>
</evidence>
<dbReference type="InterPro" id="IPR011640">
    <property type="entry name" value="Fe2_transport_prot_B_C"/>
</dbReference>
<feature type="binding site" evidence="15">
    <location>
        <begin position="233"/>
        <end position="236"/>
    </location>
    <ligand>
        <name>GTP</name>
        <dbReference type="ChEBI" id="CHEBI:37565"/>
        <label>1</label>
    </ligand>
</feature>
<dbReference type="SMART" id="SM00899">
    <property type="entry name" value="FeoA"/>
    <property type="match status" value="1"/>
</dbReference>
<dbReference type="AlphaFoldDB" id="A0A842JAY9"/>
<dbReference type="InterPro" id="IPR011642">
    <property type="entry name" value="Gate_dom"/>
</dbReference>
<keyword evidence="7 17" id="KW-0812">Transmembrane</keyword>
<dbReference type="EMBL" id="JACMSE010000005">
    <property type="protein sequence ID" value="MBC2889322.1"/>
    <property type="molecule type" value="Genomic_DNA"/>
</dbReference>
<keyword evidence="8 15" id="KW-0547">Nucleotide-binding</keyword>
<proteinExistence type="inferred from homology"/>
<dbReference type="PRINTS" id="PR00326">
    <property type="entry name" value="GTP1OBG"/>
</dbReference>
<dbReference type="CDD" id="cd01879">
    <property type="entry name" value="FeoB"/>
    <property type="match status" value="1"/>
</dbReference>
<evidence type="ECO:0000256" key="8">
    <source>
        <dbReference type="ARBA" id="ARBA00022741"/>
    </source>
</evidence>
<dbReference type="Gene3D" id="1.10.287.1770">
    <property type="match status" value="1"/>
</dbReference>
<dbReference type="PANTHER" id="PTHR43185:SF1">
    <property type="entry name" value="FE(2+) TRANSPORTER FEOB"/>
    <property type="match status" value="1"/>
</dbReference>
<evidence type="ECO:0000256" key="7">
    <source>
        <dbReference type="ARBA" id="ARBA00022692"/>
    </source>
</evidence>
<keyword evidence="21" id="KW-1185">Reference proteome</keyword>
<dbReference type="GO" id="GO:0005525">
    <property type="term" value="F:GTP binding"/>
    <property type="evidence" value="ECO:0007669"/>
    <property type="project" value="UniProtKB-KW"/>
</dbReference>
<evidence type="ECO:0000256" key="1">
    <source>
        <dbReference type="ARBA" id="ARBA00003926"/>
    </source>
</evidence>
<comment type="similarity">
    <text evidence="17">Belongs to the TRAFAC class TrmE-Era-EngA-EngB-Septin-like GTPase superfamily. FeoB GTPase (TC 9.A.8) family.</text>
</comment>
<protein>
    <recommendedName>
        <fullName evidence="14 17">Ferrous iron transport protein B</fullName>
    </recommendedName>
</protein>
<evidence type="ECO:0000256" key="18">
    <source>
        <dbReference type="SAM" id="MobiDB-lite"/>
    </source>
</evidence>
<comment type="function">
    <text evidence="1 17">Probable transporter of a GTP-driven Fe(2+) uptake system.</text>
</comment>
<feature type="transmembrane region" description="Helical" evidence="17">
    <location>
        <begin position="549"/>
        <end position="574"/>
    </location>
</feature>
<dbReference type="Proteomes" id="UP000587396">
    <property type="component" value="Unassembled WGS sequence"/>
</dbReference>